<proteinExistence type="predicted"/>
<accession>A0AA86SES1</accession>
<dbReference type="AlphaFoldDB" id="A0AA86SES1"/>
<protein>
    <submittedName>
        <fullName evidence="1">Uncharacterized protein</fullName>
    </submittedName>
</protein>
<organism evidence="1 2">
    <name type="scientific">Sphenostylis stenocarpa</name>
    <dbReference type="NCBI Taxonomy" id="92480"/>
    <lineage>
        <taxon>Eukaryota</taxon>
        <taxon>Viridiplantae</taxon>
        <taxon>Streptophyta</taxon>
        <taxon>Embryophyta</taxon>
        <taxon>Tracheophyta</taxon>
        <taxon>Spermatophyta</taxon>
        <taxon>Magnoliopsida</taxon>
        <taxon>eudicotyledons</taxon>
        <taxon>Gunneridae</taxon>
        <taxon>Pentapetalae</taxon>
        <taxon>rosids</taxon>
        <taxon>fabids</taxon>
        <taxon>Fabales</taxon>
        <taxon>Fabaceae</taxon>
        <taxon>Papilionoideae</taxon>
        <taxon>50 kb inversion clade</taxon>
        <taxon>NPAAA clade</taxon>
        <taxon>indigoferoid/millettioid clade</taxon>
        <taxon>Phaseoleae</taxon>
        <taxon>Sphenostylis</taxon>
    </lineage>
</organism>
<keyword evidence="2" id="KW-1185">Reference proteome</keyword>
<gene>
    <name evidence="1" type="ORF">AYBTSS11_LOCUS3327</name>
</gene>
<evidence type="ECO:0000313" key="2">
    <source>
        <dbReference type="Proteomes" id="UP001189624"/>
    </source>
</evidence>
<sequence length="71" mass="8115">MAWARRKMVGIGDIRIVPYSNPTYSLVGLIHSSKICPFLYMPKRHWKYRSISSYVDPTSLLEGPSLTKSNV</sequence>
<name>A0AA86SES1_9FABA</name>
<reference evidence="1" key="1">
    <citation type="submission" date="2023-10" db="EMBL/GenBank/DDBJ databases">
        <authorList>
            <person name="Domelevo Entfellner J.-B."/>
        </authorList>
    </citation>
    <scope>NUCLEOTIDE SEQUENCE</scope>
</reference>
<dbReference type="Proteomes" id="UP001189624">
    <property type="component" value="Chromosome 1"/>
</dbReference>
<dbReference type="EMBL" id="OY731398">
    <property type="protein sequence ID" value="CAJ1906859.1"/>
    <property type="molecule type" value="Genomic_DNA"/>
</dbReference>
<evidence type="ECO:0000313" key="1">
    <source>
        <dbReference type="EMBL" id="CAJ1906859.1"/>
    </source>
</evidence>
<dbReference type="Gramene" id="rna-AYBTSS11_LOCUS3327">
    <property type="protein sequence ID" value="CAJ1906859.1"/>
    <property type="gene ID" value="gene-AYBTSS11_LOCUS3327"/>
</dbReference>